<feature type="transmembrane region" description="Helical" evidence="1">
    <location>
        <begin position="63"/>
        <end position="87"/>
    </location>
</feature>
<keyword evidence="3" id="KW-1185">Reference proteome</keyword>
<organism evidence="2 3">
    <name type="scientific">Maridesulfovibrio salexigens (strain ATCC 14822 / DSM 2638 / NCIMB 8403 / VKM B-1763)</name>
    <name type="common">Desulfovibrio salexigens</name>
    <dbReference type="NCBI Taxonomy" id="526222"/>
    <lineage>
        <taxon>Bacteria</taxon>
        <taxon>Pseudomonadati</taxon>
        <taxon>Thermodesulfobacteriota</taxon>
        <taxon>Desulfovibrionia</taxon>
        <taxon>Desulfovibrionales</taxon>
        <taxon>Desulfovibrionaceae</taxon>
        <taxon>Maridesulfovibrio</taxon>
    </lineage>
</organism>
<feature type="transmembrane region" description="Helical" evidence="1">
    <location>
        <begin position="149"/>
        <end position="165"/>
    </location>
</feature>
<feature type="transmembrane region" description="Helical" evidence="1">
    <location>
        <begin position="12"/>
        <end position="33"/>
    </location>
</feature>
<keyword evidence="1" id="KW-0812">Transmembrane</keyword>
<dbReference type="Pfam" id="PF11188">
    <property type="entry name" value="DUF2975"/>
    <property type="match status" value="1"/>
</dbReference>
<gene>
    <name evidence="2" type="ordered locus">Desal_3243</name>
</gene>
<feature type="transmembrane region" description="Helical" evidence="1">
    <location>
        <begin position="108"/>
        <end position="129"/>
    </location>
</feature>
<dbReference type="RefSeq" id="WP_015853110.1">
    <property type="nucleotide sequence ID" value="NC_012881.1"/>
</dbReference>
<dbReference type="OrthoDB" id="9153951at2"/>
<evidence type="ECO:0008006" key="4">
    <source>
        <dbReference type="Google" id="ProtNLM"/>
    </source>
</evidence>
<dbReference type="Proteomes" id="UP000002601">
    <property type="component" value="Chromosome"/>
</dbReference>
<proteinExistence type="predicted"/>
<evidence type="ECO:0000313" key="2">
    <source>
        <dbReference type="EMBL" id="ACS81294.1"/>
    </source>
</evidence>
<accession>C6C293</accession>
<reference evidence="2 3" key="1">
    <citation type="submission" date="2009-06" db="EMBL/GenBank/DDBJ databases">
        <title>Complete sequence of Desulfovibrio salexigens DSM 2638.</title>
        <authorList>
            <consortium name="US DOE Joint Genome Institute"/>
            <person name="Lucas S."/>
            <person name="Copeland A."/>
            <person name="Lapidus A."/>
            <person name="Glavina del Rio T."/>
            <person name="Tice H."/>
            <person name="Bruce D."/>
            <person name="Goodwin L."/>
            <person name="Pitluck S."/>
            <person name="Munk A.C."/>
            <person name="Brettin T."/>
            <person name="Detter J.C."/>
            <person name="Han C."/>
            <person name="Tapia R."/>
            <person name="Larimer F."/>
            <person name="Land M."/>
            <person name="Hauser L."/>
            <person name="Kyrpides N."/>
            <person name="Anderson I."/>
            <person name="Wall J.D."/>
            <person name="Arkin A.P."/>
            <person name="Dehal P."/>
            <person name="Chivian D."/>
            <person name="Giles B."/>
            <person name="Hazen T.C."/>
        </authorList>
    </citation>
    <scope>NUCLEOTIDE SEQUENCE [LARGE SCALE GENOMIC DNA]</scope>
    <source>
        <strain evidence="3">ATCC 14822 / DSM 2638 / NCIMB 8403 / VKM B-1763</strain>
    </source>
</reference>
<dbReference type="InterPro" id="IPR021354">
    <property type="entry name" value="DUF2975"/>
</dbReference>
<keyword evidence="1" id="KW-0472">Membrane</keyword>
<name>C6C293_MARSD</name>
<evidence type="ECO:0000256" key="1">
    <source>
        <dbReference type="SAM" id="Phobius"/>
    </source>
</evidence>
<dbReference type="AlphaFoldDB" id="C6C293"/>
<dbReference type="STRING" id="526222.Desal_3243"/>
<keyword evidence="1" id="KW-1133">Transmembrane helix</keyword>
<dbReference type="eggNOG" id="ENOG50332Y0">
    <property type="taxonomic scope" value="Bacteria"/>
</dbReference>
<dbReference type="KEGG" id="dsa:Desal_3243"/>
<dbReference type="HOGENOM" id="CLU_119384_2_1_7"/>
<dbReference type="EMBL" id="CP001649">
    <property type="protein sequence ID" value="ACS81294.1"/>
    <property type="molecule type" value="Genomic_DNA"/>
</dbReference>
<protein>
    <recommendedName>
        <fullName evidence="4">DUF2975 domain-containing protein</fullName>
    </recommendedName>
</protein>
<evidence type="ECO:0000313" key="3">
    <source>
        <dbReference type="Proteomes" id="UP000002601"/>
    </source>
</evidence>
<sequence length="179" mass="19983">MDKIKKMSIFLKYAFLLVLIAIPVFEFAGWFLFKGDPDAYFIPEFLLTLDSDYLAPLTEGQKILGALASAPYMVLGMFCFWQLVKLFGLYSQGQIFTAENSACYRKAAWALLIGEIVYPFTQTAVTYVATMNNAVGDRLISIGFDDSNLGNIVVACVILAISWVMDEGRKLQDEAELTI</sequence>